<evidence type="ECO:0000313" key="2">
    <source>
        <dbReference type="EMBL" id="MCV2867221.1"/>
    </source>
</evidence>
<proteinExistence type="predicted"/>
<reference evidence="2 3" key="1">
    <citation type="submission" date="2022-10" db="EMBL/GenBank/DDBJ databases">
        <title>Defluviimonas sp. nov., isolated from ocean surface water.</title>
        <authorList>
            <person name="He W."/>
            <person name="Wang L."/>
            <person name="Zhang D.-F."/>
        </authorList>
    </citation>
    <scope>NUCLEOTIDE SEQUENCE [LARGE SCALE GENOMIC DNA]</scope>
    <source>
        <strain evidence="2 3">WL0002</strain>
    </source>
</reference>
<evidence type="ECO:0000313" key="3">
    <source>
        <dbReference type="Proteomes" id="UP001652542"/>
    </source>
</evidence>
<organism evidence="2 3">
    <name type="scientific">Albidovulum marisflavi</name>
    <dbReference type="NCBI Taxonomy" id="2984159"/>
    <lineage>
        <taxon>Bacteria</taxon>
        <taxon>Pseudomonadati</taxon>
        <taxon>Pseudomonadota</taxon>
        <taxon>Alphaproteobacteria</taxon>
        <taxon>Rhodobacterales</taxon>
        <taxon>Paracoccaceae</taxon>
        <taxon>Albidovulum</taxon>
    </lineage>
</organism>
<protein>
    <submittedName>
        <fullName evidence="2">Glycosyltransferase family 25 protein</fullName>
    </submittedName>
</protein>
<evidence type="ECO:0000259" key="1">
    <source>
        <dbReference type="Pfam" id="PF01755"/>
    </source>
</evidence>
<comment type="caution">
    <text evidence="2">The sequence shown here is derived from an EMBL/GenBank/DDBJ whole genome shotgun (WGS) entry which is preliminary data.</text>
</comment>
<dbReference type="Pfam" id="PF01755">
    <property type="entry name" value="Glyco_transf_25"/>
    <property type="match status" value="1"/>
</dbReference>
<dbReference type="Proteomes" id="UP001652542">
    <property type="component" value="Unassembled WGS sequence"/>
</dbReference>
<sequence length="258" mass="28954">MRHRTYVINLDGSDARMQATRVQLESAGISFERVSAFDGRHVNPDEFPECDPEAAKSYMGRPLRGGEVGCYLSHLDCVRRFLQSDAQTAMVLEDDITIVPGAKVVLDQALAWLETSGEPWWLINVGAAKRKIYTPLAQFAAGGRSHELAKAHYFPMTTNGLVWSRAGAEAFLRAHSRIFAPIDNYFRHWLTRKGHGLSLYPPIVPPSGTQSEIDEGGRARKLDDRVPFYGLRKQRRLWQDKMIAIADKFGLIGEKGVK</sequence>
<keyword evidence="3" id="KW-1185">Reference proteome</keyword>
<feature type="domain" description="Glycosyl transferase family 25" evidence="1">
    <location>
        <begin position="4"/>
        <end position="114"/>
    </location>
</feature>
<dbReference type="CDD" id="cd06532">
    <property type="entry name" value="Glyco_transf_25"/>
    <property type="match status" value="1"/>
</dbReference>
<dbReference type="RefSeq" id="WP_263732887.1">
    <property type="nucleotide sequence ID" value="NZ_JAOWKY010000001.1"/>
</dbReference>
<name>A0ABT2Z7Z6_9RHOB</name>
<dbReference type="EMBL" id="JAOWKY010000001">
    <property type="protein sequence ID" value="MCV2867221.1"/>
    <property type="molecule type" value="Genomic_DNA"/>
</dbReference>
<accession>A0ABT2Z7Z6</accession>
<gene>
    <name evidence="2" type="ORF">OEW28_01090</name>
</gene>
<dbReference type="InterPro" id="IPR002654">
    <property type="entry name" value="Glyco_trans_25"/>
</dbReference>